<reference evidence="1" key="1">
    <citation type="submission" date="2024-09" db="EMBL/GenBank/DDBJ databases">
        <title>Black Yeasts Isolated from many extreme environments.</title>
        <authorList>
            <person name="Coleine C."/>
            <person name="Stajich J.E."/>
            <person name="Selbmann L."/>
        </authorList>
    </citation>
    <scope>NUCLEOTIDE SEQUENCE</scope>
    <source>
        <strain evidence="1">CCFEE 5737</strain>
    </source>
</reference>
<comment type="caution">
    <text evidence="1">The sequence shown here is derived from an EMBL/GenBank/DDBJ whole genome shotgun (WGS) entry which is preliminary data.</text>
</comment>
<evidence type="ECO:0000313" key="2">
    <source>
        <dbReference type="Proteomes" id="UP001186974"/>
    </source>
</evidence>
<dbReference type="Proteomes" id="UP001186974">
    <property type="component" value="Unassembled WGS sequence"/>
</dbReference>
<accession>A0ACC3DHT8</accession>
<organism evidence="1 2">
    <name type="scientific">Coniosporium uncinatum</name>
    <dbReference type="NCBI Taxonomy" id="93489"/>
    <lineage>
        <taxon>Eukaryota</taxon>
        <taxon>Fungi</taxon>
        <taxon>Dikarya</taxon>
        <taxon>Ascomycota</taxon>
        <taxon>Pezizomycotina</taxon>
        <taxon>Dothideomycetes</taxon>
        <taxon>Dothideomycetes incertae sedis</taxon>
        <taxon>Coniosporium</taxon>
    </lineage>
</organism>
<name>A0ACC3DHT8_9PEZI</name>
<evidence type="ECO:0000313" key="1">
    <source>
        <dbReference type="EMBL" id="KAK3076191.1"/>
    </source>
</evidence>
<gene>
    <name evidence="1" type="ORF">LTS18_013667</name>
</gene>
<dbReference type="EMBL" id="JAWDJW010004251">
    <property type="protein sequence ID" value="KAK3076191.1"/>
    <property type="molecule type" value="Genomic_DNA"/>
</dbReference>
<feature type="non-terminal residue" evidence="1">
    <location>
        <position position="377"/>
    </location>
</feature>
<protein>
    <submittedName>
        <fullName evidence="1">Uncharacterized protein</fullName>
    </submittedName>
</protein>
<proteinExistence type="predicted"/>
<keyword evidence="2" id="KW-1185">Reference proteome</keyword>
<sequence length="377" mass="42528">MLARQTANAFSKLRSNARFCPRVWTKMSSSAAAVAPIESNGSKRRHEGGYRFKNKKQKKAAKPVKEGSNEEVLLSDVRALLEKFSLGKSDTNDSRDDGTSLHEKPLPEQFSEIELTISELSSTGDGLAFDQDSKRAYVVPFTAPGDVVTAKVVKHFSEEAYSLTDFVKVMQASPRRDDSRIRCPYFARCSGCQFQMLSYEDQLLHKKTIVEKAYRRFSGLEPRLVPAVGKTMGSPLQYGYRTKLTPHFDGPPGERRDRRHGIRAKFQEVPPIGFMQKGTRKTIDIEDCPIGTDAVRMGMKRERKRVSEEIDSYARGATILLRESTKRVGKPGENGNAVKTDDEEPKDVIREDHDDYIHEKTCITDNNATSTEYVEDF</sequence>